<keyword evidence="7" id="KW-0010">Activator</keyword>
<keyword evidence="4 12" id="KW-0489">Methyltransferase</keyword>
<evidence type="ECO:0000256" key="2">
    <source>
        <dbReference type="ARBA" id="ARBA00008711"/>
    </source>
</evidence>
<dbReference type="CDD" id="cd06445">
    <property type="entry name" value="ATase"/>
    <property type="match status" value="1"/>
</dbReference>
<keyword evidence="6" id="KW-0227">DNA damage</keyword>
<organism evidence="12 13">
    <name type="scientific">Rubidibacter lacunae KORDI 51-2</name>
    <dbReference type="NCBI Taxonomy" id="582515"/>
    <lineage>
        <taxon>Bacteria</taxon>
        <taxon>Bacillati</taxon>
        <taxon>Cyanobacteriota</taxon>
        <taxon>Cyanophyceae</taxon>
        <taxon>Oscillatoriophycideae</taxon>
        <taxon>Chroococcales</taxon>
        <taxon>Aphanothecaceae</taxon>
        <taxon>Rubidibacter</taxon>
    </lineage>
</organism>
<dbReference type="GO" id="GO:0032259">
    <property type="term" value="P:methylation"/>
    <property type="evidence" value="ECO:0007669"/>
    <property type="project" value="UniProtKB-KW"/>
</dbReference>
<keyword evidence="13" id="KW-1185">Reference proteome</keyword>
<dbReference type="InterPro" id="IPR035451">
    <property type="entry name" value="Ada-like_dom_sf"/>
</dbReference>
<evidence type="ECO:0000256" key="3">
    <source>
        <dbReference type="ARBA" id="ARBA00011918"/>
    </source>
</evidence>
<dbReference type="NCBIfam" id="TIGR00589">
    <property type="entry name" value="ogt"/>
    <property type="match status" value="1"/>
</dbReference>
<sequence length="370" mass="40133">MTFSEGTTATEVSALEACMWEATRTRDRARDGSFVYGVQSTRVYCRPSCPSRKPRRDRVRFFTTPAAAEAAGYRPCKRCLPQHEGDPLQERVLAMCTQLDAAIAAEGALPTLADLSAQAGPSPEHFQRVFKQTLGVTSFADADARRQERLKAARKRGEREIDAAYWVGFSASSGSYERAIAQLGMTSATYGLNGRGATIDCAAVETPLGILLAAATERGLCCGRLGTTAAELERELRSEFCEATLQPAGEQTRVWVEAIAAYMAGERDWPLLPVDVRATAFQRRVWEALRAIPVGTRASYSELARVLGAPTAARAVAGACAANPVAIAIPCHRVVRQNGELSGYRWGRDRKLALLELEACTARQDTSTPL</sequence>
<evidence type="ECO:0000313" key="12">
    <source>
        <dbReference type="EMBL" id="ERN42597.1"/>
    </source>
</evidence>
<evidence type="ECO:0000313" key="13">
    <source>
        <dbReference type="Proteomes" id="UP000016960"/>
    </source>
</evidence>
<evidence type="ECO:0000256" key="4">
    <source>
        <dbReference type="ARBA" id="ARBA00022603"/>
    </source>
</evidence>
<dbReference type="SUPFAM" id="SSF57884">
    <property type="entry name" value="Ada DNA repair protein, N-terminal domain (N-Ada 10)"/>
    <property type="match status" value="1"/>
</dbReference>
<dbReference type="STRING" id="582515.KR51_00006880"/>
<dbReference type="InterPro" id="IPR036388">
    <property type="entry name" value="WH-like_DNA-bd_sf"/>
</dbReference>
<comment type="catalytic activity">
    <reaction evidence="1">
        <text>a 4-O-methyl-thymidine in DNA + L-cysteinyl-[protein] = a thymidine in DNA + S-methyl-L-cysteinyl-[protein]</text>
        <dbReference type="Rhea" id="RHEA:53428"/>
        <dbReference type="Rhea" id="RHEA-COMP:10131"/>
        <dbReference type="Rhea" id="RHEA-COMP:10132"/>
        <dbReference type="Rhea" id="RHEA-COMP:13555"/>
        <dbReference type="Rhea" id="RHEA-COMP:13556"/>
        <dbReference type="ChEBI" id="CHEBI:29950"/>
        <dbReference type="ChEBI" id="CHEBI:82612"/>
        <dbReference type="ChEBI" id="CHEBI:137386"/>
        <dbReference type="ChEBI" id="CHEBI:137387"/>
        <dbReference type="EC" id="2.1.1.63"/>
    </reaction>
</comment>
<dbReference type="InterPro" id="IPR036631">
    <property type="entry name" value="MGMT_N_sf"/>
</dbReference>
<accession>U5DP43</accession>
<evidence type="ECO:0000256" key="9">
    <source>
        <dbReference type="ARBA" id="ARBA00049348"/>
    </source>
</evidence>
<dbReference type="Gene3D" id="1.10.10.60">
    <property type="entry name" value="Homeodomain-like"/>
    <property type="match status" value="1"/>
</dbReference>
<comment type="similarity">
    <text evidence="2">Belongs to the MGMT family.</text>
</comment>
<dbReference type="EMBL" id="ASSJ01000015">
    <property type="protein sequence ID" value="ERN42597.1"/>
    <property type="molecule type" value="Genomic_DNA"/>
</dbReference>
<dbReference type="FunFam" id="1.10.10.10:FF:000214">
    <property type="entry name" value="Methylated-DNA--protein-cysteine methyltransferase"/>
    <property type="match status" value="1"/>
</dbReference>
<dbReference type="Gene3D" id="3.40.10.10">
    <property type="entry name" value="DNA Methylphosphotriester Repair Domain"/>
    <property type="match status" value="1"/>
</dbReference>
<dbReference type="Pfam" id="PF02805">
    <property type="entry name" value="Ada_Zn_binding"/>
    <property type="match status" value="1"/>
</dbReference>
<comment type="catalytic activity">
    <reaction evidence="9">
        <text>a 6-O-methyl-2'-deoxyguanosine in DNA + L-cysteinyl-[protein] = S-methyl-L-cysteinyl-[protein] + a 2'-deoxyguanosine in DNA</text>
        <dbReference type="Rhea" id="RHEA:24000"/>
        <dbReference type="Rhea" id="RHEA-COMP:10131"/>
        <dbReference type="Rhea" id="RHEA-COMP:10132"/>
        <dbReference type="Rhea" id="RHEA-COMP:11367"/>
        <dbReference type="Rhea" id="RHEA-COMP:11368"/>
        <dbReference type="ChEBI" id="CHEBI:29950"/>
        <dbReference type="ChEBI" id="CHEBI:82612"/>
        <dbReference type="ChEBI" id="CHEBI:85445"/>
        <dbReference type="ChEBI" id="CHEBI:85448"/>
        <dbReference type="EC" id="2.1.1.63"/>
    </reaction>
</comment>
<protein>
    <recommendedName>
        <fullName evidence="3">methylated-DNA--[protein]-cysteine S-methyltransferase</fullName>
        <ecNumber evidence="3">2.1.1.63</ecNumber>
    </recommendedName>
</protein>
<dbReference type="Pfam" id="PF01035">
    <property type="entry name" value="DNA_binding_1"/>
    <property type="match status" value="1"/>
</dbReference>
<dbReference type="InterPro" id="IPR036217">
    <property type="entry name" value="MethylDNA_cys_MeTrfase_DNAb"/>
</dbReference>
<proteinExistence type="inferred from homology"/>
<evidence type="ECO:0000256" key="1">
    <source>
        <dbReference type="ARBA" id="ARBA00001286"/>
    </source>
</evidence>
<dbReference type="eggNOG" id="COG2169">
    <property type="taxonomic scope" value="Bacteria"/>
</dbReference>
<evidence type="ECO:0000259" key="10">
    <source>
        <dbReference type="Pfam" id="PF01035"/>
    </source>
</evidence>
<dbReference type="Gene3D" id="1.10.10.10">
    <property type="entry name" value="Winged helix-like DNA-binding domain superfamily/Winged helix DNA-binding domain"/>
    <property type="match status" value="1"/>
</dbReference>
<feature type="domain" description="Methylated-DNA-[protein]-cysteine S-methyltransferase DNA binding" evidence="10">
    <location>
        <begin position="280"/>
        <end position="359"/>
    </location>
</feature>
<name>U5DP43_9CHRO</name>
<dbReference type="RefSeq" id="WP_022604737.1">
    <property type="nucleotide sequence ID" value="NZ_ASSJ01000015.1"/>
</dbReference>
<dbReference type="SUPFAM" id="SSF53155">
    <property type="entry name" value="Methylated DNA-protein cysteine methyltransferase domain"/>
    <property type="match status" value="1"/>
</dbReference>
<dbReference type="InParanoid" id="U5DP43"/>
<dbReference type="PANTHER" id="PTHR10815:SF5">
    <property type="entry name" value="METHYLATED-DNA--PROTEIN-CYSTEINE METHYLTRANSFERASE"/>
    <property type="match status" value="1"/>
</dbReference>
<evidence type="ECO:0000256" key="6">
    <source>
        <dbReference type="ARBA" id="ARBA00022763"/>
    </source>
</evidence>
<evidence type="ECO:0000256" key="8">
    <source>
        <dbReference type="ARBA" id="ARBA00023204"/>
    </source>
</evidence>
<keyword evidence="5 12" id="KW-0808">Transferase</keyword>
<dbReference type="PATRIC" id="fig|582515.4.peg.765"/>
<dbReference type="GO" id="GO:0006281">
    <property type="term" value="P:DNA repair"/>
    <property type="evidence" value="ECO:0007669"/>
    <property type="project" value="UniProtKB-KW"/>
</dbReference>
<dbReference type="GO" id="GO:0008270">
    <property type="term" value="F:zinc ion binding"/>
    <property type="evidence" value="ECO:0007669"/>
    <property type="project" value="InterPro"/>
</dbReference>
<dbReference type="Gene3D" id="3.30.160.70">
    <property type="entry name" value="Methylated DNA-protein cysteine methyltransferase domain"/>
    <property type="match status" value="1"/>
</dbReference>
<dbReference type="GO" id="GO:0003677">
    <property type="term" value="F:DNA binding"/>
    <property type="evidence" value="ECO:0007669"/>
    <property type="project" value="InterPro"/>
</dbReference>
<dbReference type="PANTHER" id="PTHR10815">
    <property type="entry name" value="METHYLATED-DNA--PROTEIN-CYSTEINE METHYLTRANSFERASE"/>
    <property type="match status" value="1"/>
</dbReference>
<dbReference type="GO" id="GO:0006355">
    <property type="term" value="P:regulation of DNA-templated transcription"/>
    <property type="evidence" value="ECO:0007669"/>
    <property type="project" value="InterPro"/>
</dbReference>
<evidence type="ECO:0000256" key="5">
    <source>
        <dbReference type="ARBA" id="ARBA00022679"/>
    </source>
</evidence>
<dbReference type="EC" id="2.1.1.63" evidence="3"/>
<gene>
    <name evidence="12" type="ORF">KR51_00006880</name>
</gene>
<evidence type="ECO:0000256" key="7">
    <source>
        <dbReference type="ARBA" id="ARBA00023159"/>
    </source>
</evidence>
<dbReference type="InterPro" id="IPR001497">
    <property type="entry name" value="MethylDNA_cys_MeTrfase_AS"/>
</dbReference>
<evidence type="ECO:0000259" key="11">
    <source>
        <dbReference type="Pfam" id="PF02805"/>
    </source>
</evidence>
<dbReference type="eggNOG" id="COG0350">
    <property type="taxonomic scope" value="Bacteria"/>
</dbReference>
<keyword evidence="8" id="KW-0234">DNA repair</keyword>
<dbReference type="InterPro" id="IPR014048">
    <property type="entry name" value="MethylDNA_cys_MeTrfase_DNA-bd"/>
</dbReference>
<dbReference type="InterPro" id="IPR004026">
    <property type="entry name" value="Ada_DNA_repair_Zn-bd"/>
</dbReference>
<reference evidence="12 13" key="1">
    <citation type="submission" date="2013-05" db="EMBL/GenBank/DDBJ databases">
        <title>Draft genome sequence of Rubidibacter lacunae KORDI 51-2.</title>
        <authorList>
            <person name="Choi D.H."/>
            <person name="Noh J.H."/>
            <person name="Kwon K.-K."/>
            <person name="Lee J.-H."/>
            <person name="Ryu J.-Y."/>
        </authorList>
    </citation>
    <scope>NUCLEOTIDE SEQUENCE [LARGE SCALE GENOMIC DNA]</scope>
    <source>
        <strain evidence="12 13">KORDI 51-2</strain>
    </source>
</reference>
<feature type="domain" description="Ada DNA repair metal-binding" evidence="11">
    <location>
        <begin position="19"/>
        <end position="81"/>
    </location>
</feature>
<dbReference type="GO" id="GO:0003908">
    <property type="term" value="F:methylated-DNA-[protein]-cysteine S-methyltransferase activity"/>
    <property type="evidence" value="ECO:0007669"/>
    <property type="project" value="UniProtKB-EC"/>
</dbReference>
<comment type="caution">
    <text evidence="12">The sequence shown here is derived from an EMBL/GenBank/DDBJ whole genome shotgun (WGS) entry which is preliminary data.</text>
</comment>
<dbReference type="SUPFAM" id="SSF46767">
    <property type="entry name" value="Methylated DNA-protein cysteine methyltransferase, C-terminal domain"/>
    <property type="match status" value="1"/>
</dbReference>
<dbReference type="Proteomes" id="UP000016960">
    <property type="component" value="Unassembled WGS sequence"/>
</dbReference>
<dbReference type="AlphaFoldDB" id="U5DP43"/>
<dbReference type="PROSITE" id="PS00374">
    <property type="entry name" value="MGMT"/>
    <property type="match status" value="1"/>
</dbReference>